<organism evidence="4 5">
    <name type="scientific">Chlorella sorokiniana</name>
    <name type="common">Freshwater green alga</name>
    <dbReference type="NCBI Taxonomy" id="3076"/>
    <lineage>
        <taxon>Eukaryota</taxon>
        <taxon>Viridiplantae</taxon>
        <taxon>Chlorophyta</taxon>
        <taxon>core chlorophytes</taxon>
        <taxon>Trebouxiophyceae</taxon>
        <taxon>Chlorellales</taxon>
        <taxon>Chlorellaceae</taxon>
        <taxon>Chlorella clade</taxon>
        <taxon>Chlorella</taxon>
    </lineage>
</organism>
<comment type="caution">
    <text evidence="4">The sequence shown here is derived from an EMBL/GenBank/DDBJ whole genome shotgun (WGS) entry which is preliminary data.</text>
</comment>
<gene>
    <name evidence="4" type="ORF">C2E21_3426</name>
</gene>
<dbReference type="EMBL" id="LHPG02000006">
    <property type="protein sequence ID" value="PRW57689.1"/>
    <property type="molecule type" value="Genomic_DNA"/>
</dbReference>
<dbReference type="OrthoDB" id="6224010at2759"/>
<evidence type="ECO:0000256" key="1">
    <source>
        <dbReference type="ARBA" id="ARBA00007347"/>
    </source>
</evidence>
<reference evidence="4 5" key="1">
    <citation type="journal article" date="2018" name="Plant J.">
        <title>Genome sequences of Chlorella sorokiniana UTEX 1602 and Micractinium conductrix SAG 241.80: implications to maltose excretion by a green alga.</title>
        <authorList>
            <person name="Arriola M.B."/>
            <person name="Velmurugan N."/>
            <person name="Zhang Y."/>
            <person name="Plunkett M.H."/>
            <person name="Hondzo H."/>
            <person name="Barney B.M."/>
        </authorList>
    </citation>
    <scope>NUCLEOTIDE SEQUENCE [LARGE SCALE GENOMIC DNA]</scope>
    <source>
        <strain evidence="5">UTEX 1602</strain>
    </source>
</reference>
<dbReference type="GO" id="GO:0005739">
    <property type="term" value="C:mitochondrion"/>
    <property type="evidence" value="ECO:0007669"/>
    <property type="project" value="UniProtKB-SubCell"/>
</dbReference>
<dbReference type="InterPro" id="IPR013892">
    <property type="entry name" value="Cyt_c_biogenesis_Cmc1-like"/>
</dbReference>
<evidence type="ECO:0000256" key="2">
    <source>
        <dbReference type="ARBA" id="ARBA00023157"/>
    </source>
</evidence>
<keyword evidence="3" id="KW-0496">Mitochondrion</keyword>
<dbReference type="Pfam" id="PF08583">
    <property type="entry name" value="Cmc1"/>
    <property type="match status" value="1"/>
</dbReference>
<evidence type="ECO:0000313" key="4">
    <source>
        <dbReference type="EMBL" id="PRW57689.1"/>
    </source>
</evidence>
<evidence type="ECO:0000313" key="5">
    <source>
        <dbReference type="Proteomes" id="UP000239899"/>
    </source>
</evidence>
<dbReference type="AlphaFoldDB" id="A0A2P6TUF1"/>
<keyword evidence="2" id="KW-1015">Disulfide bond</keyword>
<protein>
    <recommendedName>
        <fullName evidence="3">COX assembly mitochondrial protein</fullName>
    </recommendedName>
</protein>
<evidence type="ECO:0000256" key="3">
    <source>
        <dbReference type="RuleBase" id="RU364104"/>
    </source>
</evidence>
<sequence length="91" mass="10443">MATEDMPKKVEEALFYRLKDHGFKQCRGYSEAYAECCHGRVFSIVWACRKEMKALSDCMSTHTGRLEELKARYVAAGSPHNPDWDKLLEGL</sequence>
<comment type="similarity">
    <text evidence="1 3">Belongs to the CMC family.</text>
</comment>
<dbReference type="Proteomes" id="UP000239899">
    <property type="component" value="Unassembled WGS sequence"/>
</dbReference>
<dbReference type="STRING" id="3076.A0A2P6TUF1"/>
<keyword evidence="5" id="KW-1185">Reference proteome</keyword>
<comment type="subcellular location">
    <subcellularLocation>
        <location evidence="3">Mitochondrion</location>
    </subcellularLocation>
</comment>
<proteinExistence type="inferred from homology"/>
<name>A0A2P6TUF1_CHLSO</name>
<accession>A0A2P6TUF1</accession>